<keyword evidence="2" id="KW-1185">Reference proteome</keyword>
<dbReference type="EMBL" id="JANAWD010000245">
    <property type="protein sequence ID" value="KAJ3483032.1"/>
    <property type="molecule type" value="Genomic_DNA"/>
</dbReference>
<protein>
    <submittedName>
        <fullName evidence="1">Uncharacterized protein</fullName>
    </submittedName>
</protein>
<proteinExistence type="predicted"/>
<dbReference type="AlphaFoldDB" id="A0AAD5V5I3"/>
<organism evidence="1 2">
    <name type="scientific">Meripilus lineatus</name>
    <dbReference type="NCBI Taxonomy" id="2056292"/>
    <lineage>
        <taxon>Eukaryota</taxon>
        <taxon>Fungi</taxon>
        <taxon>Dikarya</taxon>
        <taxon>Basidiomycota</taxon>
        <taxon>Agaricomycotina</taxon>
        <taxon>Agaricomycetes</taxon>
        <taxon>Polyporales</taxon>
        <taxon>Meripilaceae</taxon>
        <taxon>Meripilus</taxon>
    </lineage>
</organism>
<dbReference type="Proteomes" id="UP001212997">
    <property type="component" value="Unassembled WGS sequence"/>
</dbReference>
<gene>
    <name evidence="1" type="ORF">NLI96_g6586</name>
</gene>
<evidence type="ECO:0000313" key="1">
    <source>
        <dbReference type="EMBL" id="KAJ3483032.1"/>
    </source>
</evidence>
<evidence type="ECO:0000313" key="2">
    <source>
        <dbReference type="Proteomes" id="UP001212997"/>
    </source>
</evidence>
<accession>A0AAD5V5I3</accession>
<sequence length="202" mass="23131">MTGTELWLTYHQTSRVNKPSTAQLVELEFQNHKLRDLEDVLEHVFQQGFVEAKYRPVSYWERKDGTKVKGSFTVEELLKQGVGQCQDSALRLVIADIPPAVWFSYHYTSNISGGSVAQRLKLETLFSKHCNVNVKLAHVTNHIFAQGFLPCKLRSKVFWEGICGKRVEEHFDLVELLKNGEGVNEEKTLRLIIGQYLHSTDV</sequence>
<name>A0AAD5V5I3_9APHY</name>
<comment type="caution">
    <text evidence="1">The sequence shown here is derived from an EMBL/GenBank/DDBJ whole genome shotgun (WGS) entry which is preliminary data.</text>
</comment>
<reference evidence="1" key="1">
    <citation type="submission" date="2022-07" db="EMBL/GenBank/DDBJ databases">
        <title>Genome Sequence of Physisporinus lineatus.</title>
        <authorList>
            <person name="Buettner E."/>
        </authorList>
    </citation>
    <scope>NUCLEOTIDE SEQUENCE</scope>
    <source>
        <strain evidence="1">VT162</strain>
    </source>
</reference>